<comment type="subcellular location">
    <subcellularLocation>
        <location evidence="1 7">Cell membrane</location>
        <topology evidence="1 7">Multi-pass membrane protein</topology>
    </subcellularLocation>
</comment>
<dbReference type="SUPFAM" id="SSF161098">
    <property type="entry name" value="MetI-like"/>
    <property type="match status" value="1"/>
</dbReference>
<evidence type="ECO:0000256" key="1">
    <source>
        <dbReference type="ARBA" id="ARBA00004651"/>
    </source>
</evidence>
<dbReference type="PANTHER" id="PTHR43386">
    <property type="entry name" value="OLIGOPEPTIDE TRANSPORT SYSTEM PERMEASE PROTEIN APPC"/>
    <property type="match status" value="1"/>
</dbReference>
<accession>A0A1Y5TZ29</accession>
<dbReference type="PROSITE" id="PS50928">
    <property type="entry name" value="ABC_TM1"/>
    <property type="match status" value="1"/>
</dbReference>
<dbReference type="RefSeq" id="WP_159458575.1">
    <property type="nucleotide sequence ID" value="NZ_FWFZ01000025.1"/>
</dbReference>
<name>A0A1Y5TZ29_9RHOB</name>
<evidence type="ECO:0000259" key="8">
    <source>
        <dbReference type="PROSITE" id="PS50928"/>
    </source>
</evidence>
<protein>
    <submittedName>
        <fullName evidence="9">Glutathione transport system permease protein GsiD</fullName>
    </submittedName>
</protein>
<dbReference type="GO" id="GO:0055085">
    <property type="term" value="P:transmembrane transport"/>
    <property type="evidence" value="ECO:0007669"/>
    <property type="project" value="InterPro"/>
</dbReference>
<dbReference type="AlphaFoldDB" id="A0A1Y5TZ29"/>
<feature type="domain" description="ABC transmembrane type-1" evidence="8">
    <location>
        <begin position="86"/>
        <end position="275"/>
    </location>
</feature>
<dbReference type="InterPro" id="IPR000515">
    <property type="entry name" value="MetI-like"/>
</dbReference>
<evidence type="ECO:0000313" key="9">
    <source>
        <dbReference type="EMBL" id="SLN72157.1"/>
    </source>
</evidence>
<keyword evidence="4 7" id="KW-0812">Transmembrane</keyword>
<gene>
    <name evidence="9" type="primary">gsiD_5</name>
    <name evidence="9" type="ORF">ROA7023_03582</name>
</gene>
<keyword evidence="3" id="KW-1003">Cell membrane</keyword>
<reference evidence="9 10" key="1">
    <citation type="submission" date="2017-03" db="EMBL/GenBank/DDBJ databases">
        <authorList>
            <person name="Afonso C.L."/>
            <person name="Miller P.J."/>
            <person name="Scott M.A."/>
            <person name="Spackman E."/>
            <person name="Goraichik I."/>
            <person name="Dimitrov K.M."/>
            <person name="Suarez D.L."/>
            <person name="Swayne D.E."/>
        </authorList>
    </citation>
    <scope>NUCLEOTIDE SEQUENCE [LARGE SCALE GENOMIC DNA]</scope>
    <source>
        <strain evidence="9 10">CECT 7023</strain>
    </source>
</reference>
<keyword evidence="5 7" id="KW-1133">Transmembrane helix</keyword>
<evidence type="ECO:0000256" key="6">
    <source>
        <dbReference type="ARBA" id="ARBA00023136"/>
    </source>
</evidence>
<feature type="transmembrane region" description="Helical" evidence="7">
    <location>
        <begin position="253"/>
        <end position="274"/>
    </location>
</feature>
<keyword evidence="6 7" id="KW-0472">Membrane</keyword>
<evidence type="ECO:0000256" key="4">
    <source>
        <dbReference type="ARBA" id="ARBA00022692"/>
    </source>
</evidence>
<organism evidence="9 10">
    <name type="scientific">Roseisalinus antarcticus</name>
    <dbReference type="NCBI Taxonomy" id="254357"/>
    <lineage>
        <taxon>Bacteria</taxon>
        <taxon>Pseudomonadati</taxon>
        <taxon>Pseudomonadota</taxon>
        <taxon>Alphaproteobacteria</taxon>
        <taxon>Rhodobacterales</taxon>
        <taxon>Roseobacteraceae</taxon>
        <taxon>Roseisalinus</taxon>
    </lineage>
</organism>
<proteinExistence type="inferred from homology"/>
<dbReference type="EMBL" id="FWFZ01000025">
    <property type="protein sequence ID" value="SLN72157.1"/>
    <property type="molecule type" value="Genomic_DNA"/>
</dbReference>
<dbReference type="Gene3D" id="1.10.3720.10">
    <property type="entry name" value="MetI-like"/>
    <property type="match status" value="1"/>
</dbReference>
<feature type="transmembrane region" description="Helical" evidence="7">
    <location>
        <begin position="207"/>
        <end position="233"/>
    </location>
</feature>
<keyword evidence="2 7" id="KW-0813">Transport</keyword>
<dbReference type="Pfam" id="PF00528">
    <property type="entry name" value="BPD_transp_1"/>
    <property type="match status" value="1"/>
</dbReference>
<dbReference type="InterPro" id="IPR035906">
    <property type="entry name" value="MetI-like_sf"/>
</dbReference>
<evidence type="ECO:0000256" key="2">
    <source>
        <dbReference type="ARBA" id="ARBA00022448"/>
    </source>
</evidence>
<dbReference type="PANTHER" id="PTHR43386:SF25">
    <property type="entry name" value="PEPTIDE ABC TRANSPORTER PERMEASE PROTEIN"/>
    <property type="match status" value="1"/>
</dbReference>
<feature type="transmembrane region" description="Helical" evidence="7">
    <location>
        <begin position="120"/>
        <end position="141"/>
    </location>
</feature>
<dbReference type="GO" id="GO:0005886">
    <property type="term" value="C:plasma membrane"/>
    <property type="evidence" value="ECO:0007669"/>
    <property type="project" value="UniProtKB-SubCell"/>
</dbReference>
<evidence type="ECO:0000256" key="7">
    <source>
        <dbReference type="RuleBase" id="RU363032"/>
    </source>
</evidence>
<comment type="similarity">
    <text evidence="7">Belongs to the binding-protein-dependent transport system permease family.</text>
</comment>
<feature type="transmembrane region" description="Helical" evidence="7">
    <location>
        <begin position="25"/>
        <end position="46"/>
    </location>
</feature>
<dbReference type="CDD" id="cd06261">
    <property type="entry name" value="TM_PBP2"/>
    <property type="match status" value="1"/>
</dbReference>
<feature type="transmembrane region" description="Helical" evidence="7">
    <location>
        <begin position="90"/>
        <end position="113"/>
    </location>
</feature>
<evidence type="ECO:0000313" key="10">
    <source>
        <dbReference type="Proteomes" id="UP000193900"/>
    </source>
</evidence>
<evidence type="ECO:0000256" key="3">
    <source>
        <dbReference type="ARBA" id="ARBA00022475"/>
    </source>
</evidence>
<keyword evidence="10" id="KW-1185">Reference proteome</keyword>
<sequence>MAGADRLGAPAGAGRLKALLPRRPGSILLCLLGLLALAAAVAPSWLTPYHPTQIDARSLLQPPSWKHWLGTDELGSDVLARILYGTRLEVAIAMGSVALAALVAVPAGLLAGYRGGRADYALTIVADAILSFPIVLFAVMVVASLGASLGTLIGVLGIVFVPRIFRLVRGQTQVLTEQGFVRSARSMGAGTGDILLRHILPNILGPIMVIVPQLMAVAILIEAGLSFIGLGVQPPQISWGSLMLVSKNYYVSAIWYPLSVGAVTTIASAALVFAGDMAGNAINPDRRTS</sequence>
<dbReference type="OrthoDB" id="9766870at2"/>
<feature type="transmembrane region" description="Helical" evidence="7">
    <location>
        <begin position="147"/>
        <end position="165"/>
    </location>
</feature>
<evidence type="ECO:0000256" key="5">
    <source>
        <dbReference type="ARBA" id="ARBA00022989"/>
    </source>
</evidence>
<dbReference type="InterPro" id="IPR050366">
    <property type="entry name" value="BP-dependent_transpt_permease"/>
</dbReference>
<dbReference type="Proteomes" id="UP000193900">
    <property type="component" value="Unassembled WGS sequence"/>
</dbReference>